<protein>
    <recommendedName>
        <fullName evidence="5">Cyanophycinase</fullName>
        <ecNumber evidence="4">3.4.15.6</ecNumber>
    </recommendedName>
</protein>
<reference evidence="10" key="1">
    <citation type="submission" date="2016-10" db="EMBL/GenBank/DDBJ databases">
        <authorList>
            <person name="Varghese N."/>
            <person name="Submissions S."/>
        </authorList>
    </citation>
    <scope>NUCLEOTIDE SEQUENCE [LARGE SCALE GENOMIC DNA]</scope>
    <source>
        <strain evidence="10">DSM 18130</strain>
    </source>
</reference>
<evidence type="ECO:0000256" key="3">
    <source>
        <dbReference type="ARBA" id="ARBA00006534"/>
    </source>
</evidence>
<keyword evidence="8" id="KW-0720">Serine protease</keyword>
<organism evidence="9 10">
    <name type="scientific">Pedobacter suwonensis</name>
    <dbReference type="NCBI Taxonomy" id="332999"/>
    <lineage>
        <taxon>Bacteria</taxon>
        <taxon>Pseudomonadati</taxon>
        <taxon>Bacteroidota</taxon>
        <taxon>Sphingobacteriia</taxon>
        <taxon>Sphingobacteriales</taxon>
        <taxon>Sphingobacteriaceae</taxon>
        <taxon>Pedobacter</taxon>
    </lineage>
</organism>
<keyword evidence="6" id="KW-0645">Protease</keyword>
<dbReference type="PANTHER" id="PTHR36175:SF1">
    <property type="entry name" value="CYANOPHYCINASE"/>
    <property type="match status" value="1"/>
</dbReference>
<dbReference type="OrthoDB" id="9799980at2"/>
<name>A0A1I0SLQ2_9SPHI</name>
<evidence type="ECO:0000256" key="8">
    <source>
        <dbReference type="ARBA" id="ARBA00022825"/>
    </source>
</evidence>
<dbReference type="CDD" id="cd03145">
    <property type="entry name" value="GAT1_cyanophycinase"/>
    <property type="match status" value="1"/>
</dbReference>
<evidence type="ECO:0000256" key="5">
    <source>
        <dbReference type="ARBA" id="ARBA00015719"/>
    </source>
</evidence>
<keyword evidence="10" id="KW-1185">Reference proteome</keyword>
<dbReference type="GO" id="GO:0006508">
    <property type="term" value="P:proteolysis"/>
    <property type="evidence" value="ECO:0007669"/>
    <property type="project" value="UniProtKB-KW"/>
</dbReference>
<dbReference type="PANTHER" id="PTHR36175">
    <property type="entry name" value="CYANOPHYCINASE"/>
    <property type="match status" value="1"/>
</dbReference>
<dbReference type="Proteomes" id="UP000198836">
    <property type="component" value="Unassembled WGS sequence"/>
</dbReference>
<evidence type="ECO:0000256" key="4">
    <source>
        <dbReference type="ARBA" id="ARBA00013115"/>
    </source>
</evidence>
<dbReference type="NCBIfam" id="TIGR02069">
    <property type="entry name" value="cyanophycinase"/>
    <property type="match status" value="1"/>
</dbReference>
<evidence type="ECO:0000313" key="9">
    <source>
        <dbReference type="EMBL" id="SFA40418.1"/>
    </source>
</evidence>
<dbReference type="Gene3D" id="3.40.50.880">
    <property type="match status" value="1"/>
</dbReference>
<evidence type="ECO:0000256" key="7">
    <source>
        <dbReference type="ARBA" id="ARBA00022801"/>
    </source>
</evidence>
<evidence type="ECO:0000313" key="10">
    <source>
        <dbReference type="Proteomes" id="UP000198836"/>
    </source>
</evidence>
<dbReference type="SUPFAM" id="SSF52317">
    <property type="entry name" value="Class I glutamine amidotransferase-like"/>
    <property type="match status" value="1"/>
</dbReference>
<dbReference type="RefSeq" id="WP_090980127.1">
    <property type="nucleotide sequence ID" value="NZ_FOJM01000002.1"/>
</dbReference>
<dbReference type="InterPro" id="IPR029062">
    <property type="entry name" value="Class_I_gatase-like"/>
</dbReference>
<dbReference type="Pfam" id="PF03575">
    <property type="entry name" value="Peptidase_S51"/>
    <property type="match status" value="1"/>
</dbReference>
<dbReference type="GO" id="GO:0008236">
    <property type="term" value="F:serine-type peptidase activity"/>
    <property type="evidence" value="ECO:0007669"/>
    <property type="project" value="UniProtKB-KW"/>
</dbReference>
<comment type="function">
    <text evidence="2">Exopeptidase that catalyzes the hydrolytic cleavage of multi-L-arginyl-poly-L-aspartic acid (cyanophycin; a water-insoluble reserve polymer) into aspartate-arginine dipeptides.</text>
</comment>
<comment type="similarity">
    <text evidence="3">Belongs to the peptidase S51 family.</text>
</comment>
<proteinExistence type="inferred from homology"/>
<evidence type="ECO:0000256" key="1">
    <source>
        <dbReference type="ARBA" id="ARBA00001092"/>
    </source>
</evidence>
<dbReference type="InterPro" id="IPR011811">
    <property type="entry name" value="Peptidase_S51_cyanophycinase"/>
</dbReference>
<dbReference type="EC" id="3.4.15.6" evidence="4"/>
<comment type="catalytic activity">
    <reaction evidence="1">
        <text>[L-4-(L-arginin-2-N-yl)aspartate](n) + H2O = [L-4-(L-arginin-2-N-yl)aspartate](n-1) + L-4-(L-arginin-2-N-yl)aspartate</text>
        <dbReference type="Rhea" id="RHEA:12845"/>
        <dbReference type="Rhea" id="RHEA-COMP:13728"/>
        <dbReference type="Rhea" id="RHEA-COMP:13734"/>
        <dbReference type="ChEBI" id="CHEBI:15377"/>
        <dbReference type="ChEBI" id="CHEBI:137986"/>
        <dbReference type="ChEBI" id="CHEBI:137991"/>
        <dbReference type="EC" id="3.4.15.6"/>
    </reaction>
</comment>
<dbReference type="STRING" id="332999.SAMN04488511_10268"/>
<dbReference type="InterPro" id="IPR005320">
    <property type="entry name" value="Peptidase_S51"/>
</dbReference>
<evidence type="ECO:0000256" key="6">
    <source>
        <dbReference type="ARBA" id="ARBA00022670"/>
    </source>
</evidence>
<dbReference type="GO" id="GO:0008241">
    <property type="term" value="F:peptidyl-dipeptidase activity"/>
    <property type="evidence" value="ECO:0007669"/>
    <property type="project" value="UniProtKB-EC"/>
</dbReference>
<keyword evidence="7" id="KW-0378">Hydrolase</keyword>
<sequence>MGKFELSDKLAPAGKLVVIGGHENKMGRPETEMQKEGDDPLEVLEAVISLTEKSSPVVEVITTASGEHEESFADYLRIFKRLGAVEVGHIFHHNRGEVLLDDLRARIERADVLFFTGGDQLKLTSIYGGTALLSQVKDRYISEPIVIAGTSAGAMAFSTPMIISGNKDNQQLVGAVRITTGFSLLKNICVDTHFVDRSRFVRMSQVIATNPGCIGIGIEEDTALIVEHGKTIRVIGSGVVIIIDGFGTKDSNVTEYDSGKCISISDLKVSILNDGAVWEIPALEPLFI</sequence>
<dbReference type="EMBL" id="FOJM01000002">
    <property type="protein sequence ID" value="SFA40418.1"/>
    <property type="molecule type" value="Genomic_DNA"/>
</dbReference>
<evidence type="ECO:0000256" key="2">
    <source>
        <dbReference type="ARBA" id="ARBA00002039"/>
    </source>
</evidence>
<gene>
    <name evidence="9" type="ORF">SAMN04488511_10268</name>
</gene>
<accession>A0A1I0SLQ2</accession>
<dbReference type="AlphaFoldDB" id="A0A1I0SLQ2"/>